<dbReference type="Proteomes" id="UP000192634">
    <property type="component" value="Unassembled WGS sequence"/>
</dbReference>
<reference evidence="1 2" key="1">
    <citation type="submission" date="2017-04" db="EMBL/GenBank/DDBJ databases">
        <authorList>
            <person name="Afonso C.L."/>
            <person name="Miller P.J."/>
            <person name="Scott M.A."/>
            <person name="Spackman E."/>
            <person name="Goraichik I."/>
            <person name="Dimitrov K.M."/>
            <person name="Suarez D.L."/>
            <person name="Swayne D.E."/>
        </authorList>
    </citation>
    <scope>NUCLEOTIDE SEQUENCE [LARGE SCALE GENOMIC DNA]</scope>
    <source>
        <strain evidence="1 2">CGMCC 1.12511</strain>
    </source>
</reference>
<protein>
    <submittedName>
        <fullName evidence="1">Coenzyme PQQ synthesis protein D (PqqD)</fullName>
    </submittedName>
</protein>
<sequence>MTARDTHRVPTGVGWTVDRDDGGTRVYVARLPHGPIHVLDGTAALIWLEALRQDPSNLSTRVATAAGVPEEALGDDVTRFVADLVARGLLTT</sequence>
<dbReference type="EMBL" id="FWXN01000004">
    <property type="protein sequence ID" value="SMC50446.1"/>
    <property type="molecule type" value="Genomic_DNA"/>
</dbReference>
<dbReference type="OrthoDB" id="4869642at2"/>
<evidence type="ECO:0000313" key="2">
    <source>
        <dbReference type="Proteomes" id="UP000192634"/>
    </source>
</evidence>
<accession>A0A1W1ZPX5</accession>
<proteinExistence type="predicted"/>
<dbReference type="InterPro" id="IPR041881">
    <property type="entry name" value="PqqD_sf"/>
</dbReference>
<evidence type="ECO:0000313" key="1">
    <source>
        <dbReference type="EMBL" id="SMC50446.1"/>
    </source>
</evidence>
<dbReference type="AlphaFoldDB" id="A0A1W1ZPX5"/>
<gene>
    <name evidence="1" type="ORF">SAMN06296429_104143</name>
</gene>
<name>A0A1W1ZPX5_9MICO</name>
<dbReference type="RefSeq" id="WP_084450271.1">
    <property type="nucleotide sequence ID" value="NZ_FWXN01000004.1"/>
</dbReference>
<dbReference type="InterPro" id="IPR008792">
    <property type="entry name" value="PQQD"/>
</dbReference>
<dbReference type="Pfam" id="PF05402">
    <property type="entry name" value="PqqD"/>
    <property type="match status" value="1"/>
</dbReference>
<dbReference type="Gene3D" id="1.10.10.1150">
    <property type="entry name" value="Coenzyme PQQ synthesis protein D (PqqD)"/>
    <property type="match status" value="1"/>
</dbReference>
<organism evidence="1 2">
    <name type="scientific">Janibacter indicus</name>
    <dbReference type="NCBI Taxonomy" id="857417"/>
    <lineage>
        <taxon>Bacteria</taxon>
        <taxon>Bacillati</taxon>
        <taxon>Actinomycetota</taxon>
        <taxon>Actinomycetes</taxon>
        <taxon>Micrococcales</taxon>
        <taxon>Intrasporangiaceae</taxon>
        <taxon>Janibacter</taxon>
    </lineage>
</organism>